<dbReference type="SUPFAM" id="SSF46565">
    <property type="entry name" value="Chaperone J-domain"/>
    <property type="match status" value="1"/>
</dbReference>
<dbReference type="SMART" id="SM00271">
    <property type="entry name" value="DnaJ"/>
    <property type="match status" value="1"/>
</dbReference>
<dbReference type="CDD" id="cd06257">
    <property type="entry name" value="DnaJ"/>
    <property type="match status" value="1"/>
</dbReference>
<evidence type="ECO:0000313" key="3">
    <source>
        <dbReference type="EnsemblProtists" id="EKX49351"/>
    </source>
</evidence>
<reference evidence="2 4" key="1">
    <citation type="journal article" date="2012" name="Nature">
        <title>Algal genomes reveal evolutionary mosaicism and the fate of nucleomorphs.</title>
        <authorList>
            <consortium name="DOE Joint Genome Institute"/>
            <person name="Curtis B.A."/>
            <person name="Tanifuji G."/>
            <person name="Burki F."/>
            <person name="Gruber A."/>
            <person name="Irimia M."/>
            <person name="Maruyama S."/>
            <person name="Arias M.C."/>
            <person name="Ball S.G."/>
            <person name="Gile G.H."/>
            <person name="Hirakawa Y."/>
            <person name="Hopkins J.F."/>
            <person name="Kuo A."/>
            <person name="Rensing S.A."/>
            <person name="Schmutz J."/>
            <person name="Symeonidi A."/>
            <person name="Elias M."/>
            <person name="Eveleigh R.J."/>
            <person name="Herman E.K."/>
            <person name="Klute M.J."/>
            <person name="Nakayama T."/>
            <person name="Obornik M."/>
            <person name="Reyes-Prieto A."/>
            <person name="Armbrust E.V."/>
            <person name="Aves S.J."/>
            <person name="Beiko R.G."/>
            <person name="Coutinho P."/>
            <person name="Dacks J.B."/>
            <person name="Durnford D.G."/>
            <person name="Fast N.M."/>
            <person name="Green B.R."/>
            <person name="Grisdale C.J."/>
            <person name="Hempel F."/>
            <person name="Henrissat B."/>
            <person name="Hoppner M.P."/>
            <person name="Ishida K."/>
            <person name="Kim E."/>
            <person name="Koreny L."/>
            <person name="Kroth P.G."/>
            <person name="Liu Y."/>
            <person name="Malik S.B."/>
            <person name="Maier U.G."/>
            <person name="McRose D."/>
            <person name="Mock T."/>
            <person name="Neilson J.A."/>
            <person name="Onodera N.T."/>
            <person name="Poole A.M."/>
            <person name="Pritham E.J."/>
            <person name="Richards T.A."/>
            <person name="Rocap G."/>
            <person name="Roy S.W."/>
            <person name="Sarai C."/>
            <person name="Schaack S."/>
            <person name="Shirato S."/>
            <person name="Slamovits C.H."/>
            <person name="Spencer D.F."/>
            <person name="Suzuki S."/>
            <person name="Worden A.Z."/>
            <person name="Zauner S."/>
            <person name="Barry K."/>
            <person name="Bell C."/>
            <person name="Bharti A.K."/>
            <person name="Crow J.A."/>
            <person name="Grimwood J."/>
            <person name="Kramer R."/>
            <person name="Lindquist E."/>
            <person name="Lucas S."/>
            <person name="Salamov A."/>
            <person name="McFadden G.I."/>
            <person name="Lane C.E."/>
            <person name="Keeling P.J."/>
            <person name="Gray M.W."/>
            <person name="Grigoriev I.V."/>
            <person name="Archibald J.M."/>
        </authorList>
    </citation>
    <scope>NUCLEOTIDE SEQUENCE</scope>
    <source>
        <strain evidence="2 4">CCMP2712</strain>
    </source>
</reference>
<feature type="non-terminal residue" evidence="2">
    <location>
        <position position="59"/>
    </location>
</feature>
<dbReference type="Gene3D" id="1.10.287.110">
    <property type="entry name" value="DnaJ domain"/>
    <property type="match status" value="1"/>
</dbReference>
<dbReference type="STRING" id="905079.L1JLF6"/>
<dbReference type="InterPro" id="IPR001623">
    <property type="entry name" value="DnaJ_domain"/>
</dbReference>
<feature type="domain" description="J" evidence="1">
    <location>
        <begin position="1"/>
        <end position="59"/>
    </location>
</feature>
<name>L1JLF6_GUITC</name>
<dbReference type="KEGG" id="gtt:GUITHDRAFT_46292"/>
<reference evidence="4" key="2">
    <citation type="submission" date="2012-11" db="EMBL/GenBank/DDBJ databases">
        <authorList>
            <person name="Kuo A."/>
            <person name="Curtis B.A."/>
            <person name="Tanifuji G."/>
            <person name="Burki F."/>
            <person name="Gruber A."/>
            <person name="Irimia M."/>
            <person name="Maruyama S."/>
            <person name="Arias M.C."/>
            <person name="Ball S.G."/>
            <person name="Gile G.H."/>
            <person name="Hirakawa Y."/>
            <person name="Hopkins J.F."/>
            <person name="Rensing S.A."/>
            <person name="Schmutz J."/>
            <person name="Symeonidi A."/>
            <person name="Elias M."/>
            <person name="Eveleigh R.J."/>
            <person name="Herman E.K."/>
            <person name="Klute M.J."/>
            <person name="Nakayama T."/>
            <person name="Obornik M."/>
            <person name="Reyes-Prieto A."/>
            <person name="Armbrust E.V."/>
            <person name="Aves S.J."/>
            <person name="Beiko R.G."/>
            <person name="Coutinho P."/>
            <person name="Dacks J.B."/>
            <person name="Durnford D.G."/>
            <person name="Fast N.M."/>
            <person name="Green B.R."/>
            <person name="Grisdale C."/>
            <person name="Hempe F."/>
            <person name="Henrissat B."/>
            <person name="Hoppner M.P."/>
            <person name="Ishida K.-I."/>
            <person name="Kim E."/>
            <person name="Koreny L."/>
            <person name="Kroth P.G."/>
            <person name="Liu Y."/>
            <person name="Malik S.-B."/>
            <person name="Maier U.G."/>
            <person name="McRose D."/>
            <person name="Mock T."/>
            <person name="Neilson J.A."/>
            <person name="Onodera N.T."/>
            <person name="Poole A.M."/>
            <person name="Pritham E.J."/>
            <person name="Richards T.A."/>
            <person name="Rocap G."/>
            <person name="Roy S.W."/>
            <person name="Sarai C."/>
            <person name="Schaack S."/>
            <person name="Shirato S."/>
            <person name="Slamovits C.H."/>
            <person name="Spencer D.F."/>
            <person name="Suzuki S."/>
            <person name="Worden A.Z."/>
            <person name="Zauner S."/>
            <person name="Barry K."/>
            <person name="Bell C."/>
            <person name="Bharti A.K."/>
            <person name="Crow J.A."/>
            <person name="Grimwood J."/>
            <person name="Kramer R."/>
            <person name="Lindquist E."/>
            <person name="Lucas S."/>
            <person name="Salamov A."/>
            <person name="McFadden G.I."/>
            <person name="Lane C.E."/>
            <person name="Keeling P.J."/>
            <person name="Gray M.W."/>
            <person name="Grigoriev I.V."/>
            <person name="Archibald J.M."/>
        </authorList>
    </citation>
    <scope>NUCLEOTIDE SEQUENCE</scope>
    <source>
        <strain evidence="4">CCMP2712</strain>
    </source>
</reference>
<feature type="non-terminal residue" evidence="2">
    <location>
        <position position="1"/>
    </location>
</feature>
<dbReference type="InterPro" id="IPR050817">
    <property type="entry name" value="DjlA_DnaK_co-chaperone"/>
</dbReference>
<dbReference type="AlphaFoldDB" id="L1JLF6"/>
<dbReference type="RefSeq" id="XP_005836331.1">
    <property type="nucleotide sequence ID" value="XM_005836274.1"/>
</dbReference>
<gene>
    <name evidence="2" type="ORF">GUITHDRAFT_46292</name>
</gene>
<organism evidence="2">
    <name type="scientific">Guillardia theta (strain CCMP2712)</name>
    <name type="common">Cryptophyte</name>
    <dbReference type="NCBI Taxonomy" id="905079"/>
    <lineage>
        <taxon>Eukaryota</taxon>
        <taxon>Cryptophyceae</taxon>
        <taxon>Pyrenomonadales</taxon>
        <taxon>Geminigeraceae</taxon>
        <taxon>Guillardia</taxon>
    </lineage>
</organism>
<dbReference type="PANTHER" id="PTHR24074">
    <property type="entry name" value="CO-CHAPERONE PROTEIN DJLA"/>
    <property type="match status" value="1"/>
</dbReference>
<protein>
    <recommendedName>
        <fullName evidence="1">J domain-containing protein</fullName>
    </recommendedName>
</protein>
<evidence type="ECO:0000313" key="2">
    <source>
        <dbReference type="EMBL" id="EKX49351.1"/>
    </source>
</evidence>
<keyword evidence="4" id="KW-1185">Reference proteome</keyword>
<dbReference type="GeneID" id="17306081"/>
<dbReference type="PaxDb" id="55529-EKX49351"/>
<evidence type="ECO:0000259" key="1">
    <source>
        <dbReference type="PROSITE" id="PS50076"/>
    </source>
</evidence>
<accession>L1JLF6</accession>
<dbReference type="PROSITE" id="PS50076">
    <property type="entry name" value="DNAJ_2"/>
    <property type="match status" value="1"/>
</dbReference>
<dbReference type="HOGENOM" id="CLU_017633_18_2_1"/>
<dbReference type="EnsemblProtists" id="EKX49351">
    <property type="protein sequence ID" value="EKX49351"/>
    <property type="gene ID" value="GUITHDRAFT_46292"/>
</dbReference>
<dbReference type="OrthoDB" id="1507364at2759"/>
<dbReference type="InterPro" id="IPR036869">
    <property type="entry name" value="J_dom_sf"/>
</dbReference>
<evidence type="ECO:0000313" key="4">
    <source>
        <dbReference type="Proteomes" id="UP000011087"/>
    </source>
</evidence>
<proteinExistence type="predicted"/>
<dbReference type="EMBL" id="JH992982">
    <property type="protein sequence ID" value="EKX49351.1"/>
    <property type="molecule type" value="Genomic_DNA"/>
</dbReference>
<dbReference type="Proteomes" id="UP000011087">
    <property type="component" value="Unassembled WGS sequence"/>
</dbReference>
<sequence length="59" mass="7008">DPYKILGVRRGTSKAECKRQYRRLAQQYHPDKCLHCSPEKLEEMAETFIRIQAAWEQIS</sequence>
<dbReference type="PRINTS" id="PR00625">
    <property type="entry name" value="JDOMAIN"/>
</dbReference>
<dbReference type="Pfam" id="PF00226">
    <property type="entry name" value="DnaJ"/>
    <property type="match status" value="1"/>
</dbReference>
<reference evidence="3" key="3">
    <citation type="submission" date="2015-06" db="UniProtKB">
        <authorList>
            <consortium name="EnsemblProtists"/>
        </authorList>
    </citation>
    <scope>IDENTIFICATION</scope>
</reference>